<dbReference type="Proteomes" id="UP000255163">
    <property type="component" value="Unassembled WGS sequence"/>
</dbReference>
<name>A0A376FH77_ENTAS</name>
<gene>
    <name evidence="1" type="primary">viaA_1</name>
    <name evidence="1" type="ORF">NCTC12123_04354</name>
</gene>
<dbReference type="AlphaFoldDB" id="A0A376FH77"/>
<evidence type="ECO:0000313" key="1">
    <source>
        <dbReference type="EMBL" id="STD24321.1"/>
    </source>
</evidence>
<reference evidence="1 2" key="1">
    <citation type="submission" date="2018-06" db="EMBL/GenBank/DDBJ databases">
        <authorList>
            <consortium name="Pathogen Informatics"/>
            <person name="Doyle S."/>
        </authorList>
    </citation>
    <scope>NUCLEOTIDE SEQUENCE [LARGE SCALE GENOMIC DNA]</scope>
    <source>
        <strain evidence="1 2">NCTC12123</strain>
    </source>
</reference>
<dbReference type="EMBL" id="UFYI01000007">
    <property type="protein sequence ID" value="STD24321.1"/>
    <property type="molecule type" value="Genomic_DNA"/>
</dbReference>
<organism evidence="1 2">
    <name type="scientific">Enterobacter asburiae</name>
    <dbReference type="NCBI Taxonomy" id="61645"/>
    <lineage>
        <taxon>Bacteria</taxon>
        <taxon>Pseudomonadati</taxon>
        <taxon>Pseudomonadota</taxon>
        <taxon>Gammaproteobacteria</taxon>
        <taxon>Enterobacterales</taxon>
        <taxon>Enterobacteriaceae</taxon>
        <taxon>Enterobacter</taxon>
        <taxon>Enterobacter cloacae complex</taxon>
    </lineage>
</organism>
<sequence length="149" mass="16456">MLTLDTLNVMLAVSEEGLIEEVVITLLASPQLAAFFEKFPKLKKAMTDDLPRWRENLRQRFRETEVPPELTEEVACYQQCQRLSTSQFIVQLPQTLTLLDNVHSPFASQARALVTDNATFTPRTAYPLLTALAPQPGGSGHNAESAAAG</sequence>
<protein>
    <submittedName>
        <fullName evidence="1">Protein viaA</fullName>
    </submittedName>
</protein>
<evidence type="ECO:0000313" key="2">
    <source>
        <dbReference type="Proteomes" id="UP000255163"/>
    </source>
</evidence>
<accession>A0A376FH77</accession>
<proteinExistence type="predicted"/>